<comment type="caution">
    <text evidence="1">The sequence shown here is derived from an EMBL/GenBank/DDBJ whole genome shotgun (WGS) entry which is preliminary data.</text>
</comment>
<sequence length="182" mass="20438">MFDLEEERQTRRGAHMQPKVETVRDRRGCIGVNFSPLQYRLRLIVRSVTHAIMLFADAYCARIWITVGRQDLSDQVEVLQKAQIGQEIAVYVVKIIVPILLNNATFGEVMHSAAIDETTESSEIGRVSDDPHVCGPLQGKGFDKSSTYHAHIHLWLACCKCVVDRLNLPSTRALPSLVQACH</sequence>
<dbReference type="EMBL" id="MU003549">
    <property type="protein sequence ID" value="KAF2463557.1"/>
    <property type="molecule type" value="Genomic_DNA"/>
</dbReference>
<organism evidence="1 2">
    <name type="scientific">Lindgomyces ingoldianus</name>
    <dbReference type="NCBI Taxonomy" id="673940"/>
    <lineage>
        <taxon>Eukaryota</taxon>
        <taxon>Fungi</taxon>
        <taxon>Dikarya</taxon>
        <taxon>Ascomycota</taxon>
        <taxon>Pezizomycotina</taxon>
        <taxon>Dothideomycetes</taxon>
        <taxon>Pleosporomycetidae</taxon>
        <taxon>Pleosporales</taxon>
        <taxon>Lindgomycetaceae</taxon>
        <taxon>Lindgomyces</taxon>
    </lineage>
</organism>
<name>A0ACB6QAZ9_9PLEO</name>
<reference evidence="1" key="1">
    <citation type="journal article" date="2020" name="Stud. Mycol.">
        <title>101 Dothideomycetes genomes: a test case for predicting lifestyles and emergence of pathogens.</title>
        <authorList>
            <person name="Haridas S."/>
            <person name="Albert R."/>
            <person name="Binder M."/>
            <person name="Bloem J."/>
            <person name="Labutti K."/>
            <person name="Salamov A."/>
            <person name="Andreopoulos B."/>
            <person name="Baker S."/>
            <person name="Barry K."/>
            <person name="Bills G."/>
            <person name="Bluhm B."/>
            <person name="Cannon C."/>
            <person name="Castanera R."/>
            <person name="Culley D."/>
            <person name="Daum C."/>
            <person name="Ezra D."/>
            <person name="Gonzalez J."/>
            <person name="Henrissat B."/>
            <person name="Kuo A."/>
            <person name="Liang C."/>
            <person name="Lipzen A."/>
            <person name="Lutzoni F."/>
            <person name="Magnuson J."/>
            <person name="Mondo S."/>
            <person name="Nolan M."/>
            <person name="Ohm R."/>
            <person name="Pangilinan J."/>
            <person name="Park H.-J."/>
            <person name="Ramirez L."/>
            <person name="Alfaro M."/>
            <person name="Sun H."/>
            <person name="Tritt A."/>
            <person name="Yoshinaga Y."/>
            <person name="Zwiers L.-H."/>
            <person name="Turgeon B."/>
            <person name="Goodwin S."/>
            <person name="Spatafora J."/>
            <person name="Crous P."/>
            <person name="Grigoriev I."/>
        </authorList>
    </citation>
    <scope>NUCLEOTIDE SEQUENCE</scope>
    <source>
        <strain evidence="1">ATCC 200398</strain>
    </source>
</reference>
<keyword evidence="2" id="KW-1185">Reference proteome</keyword>
<evidence type="ECO:0000313" key="1">
    <source>
        <dbReference type="EMBL" id="KAF2463557.1"/>
    </source>
</evidence>
<accession>A0ACB6QAZ9</accession>
<gene>
    <name evidence="1" type="ORF">BDR25DRAFT_362725</name>
</gene>
<dbReference type="Proteomes" id="UP000799755">
    <property type="component" value="Unassembled WGS sequence"/>
</dbReference>
<protein>
    <submittedName>
        <fullName evidence="1">Uncharacterized protein</fullName>
    </submittedName>
</protein>
<proteinExistence type="predicted"/>
<evidence type="ECO:0000313" key="2">
    <source>
        <dbReference type="Proteomes" id="UP000799755"/>
    </source>
</evidence>